<keyword evidence="2" id="KW-1185">Reference proteome</keyword>
<accession>A0A063XZX5</accession>
<reference evidence="1 2" key="1">
    <citation type="journal article" date="2005" name="Int. J. Syst. Evol. Microbiol.">
        <title>Nitrincola lacisaponensis gen. nov., sp. nov., a novel alkaliphilic bacterium isolated from an alkaline, saline lake.</title>
        <authorList>
            <person name="Dimitriu P.A."/>
            <person name="Shukla S.K."/>
            <person name="Conradt J."/>
            <person name="Marquez M.C."/>
            <person name="Ventosa A."/>
            <person name="Maglia A."/>
            <person name="Peyton B.M."/>
            <person name="Pinkart H.C."/>
            <person name="Mormile M.R."/>
        </authorList>
    </citation>
    <scope>NUCLEOTIDE SEQUENCE [LARGE SCALE GENOMIC DNA]</scope>
    <source>
        <strain evidence="1 2">4CA</strain>
    </source>
</reference>
<gene>
    <name evidence="1" type="ORF">ADINL_1936</name>
</gene>
<dbReference type="EMBL" id="JMSZ01000028">
    <property type="protein sequence ID" value="KDE39658.1"/>
    <property type="molecule type" value="Genomic_DNA"/>
</dbReference>
<organism evidence="1 2">
    <name type="scientific">Nitrincola lacisaponensis</name>
    <dbReference type="NCBI Taxonomy" id="267850"/>
    <lineage>
        <taxon>Bacteria</taxon>
        <taxon>Pseudomonadati</taxon>
        <taxon>Pseudomonadota</taxon>
        <taxon>Gammaproteobacteria</taxon>
        <taxon>Oceanospirillales</taxon>
        <taxon>Oceanospirillaceae</taxon>
        <taxon>Nitrincola</taxon>
    </lineage>
</organism>
<name>A0A063XZX5_9GAMM</name>
<evidence type="ECO:0000313" key="2">
    <source>
        <dbReference type="Proteomes" id="UP000027318"/>
    </source>
</evidence>
<sequence length="124" mass="14183">MEFLIVFIVSAVFLLLIGVAMAFGKSPSYRPDRQYVLDLIKGIETRTTSPQAWDMLIGYPISHDPELEAIRRWLVALHEGTDGHKPAREGINGYIYDRESRQRLVAVIERLEKLIAEAPVTREF</sequence>
<dbReference type="Proteomes" id="UP000027318">
    <property type="component" value="Unassembled WGS sequence"/>
</dbReference>
<proteinExistence type="predicted"/>
<dbReference type="AlphaFoldDB" id="A0A063XZX5"/>
<comment type="caution">
    <text evidence="1">The sequence shown here is derived from an EMBL/GenBank/DDBJ whole genome shotgun (WGS) entry which is preliminary data.</text>
</comment>
<dbReference type="RefSeq" id="WP_036547071.1">
    <property type="nucleotide sequence ID" value="NZ_JBKBNO010000011.1"/>
</dbReference>
<evidence type="ECO:0000313" key="1">
    <source>
        <dbReference type="EMBL" id="KDE39658.1"/>
    </source>
</evidence>
<protein>
    <submittedName>
        <fullName evidence="1">Uncharacterized protein</fullName>
    </submittedName>
</protein>
<dbReference type="PATRIC" id="fig|267850.7.peg.1905"/>
<dbReference type="OrthoDB" id="6120993at2"/>